<reference evidence="3 4" key="1">
    <citation type="submission" date="2019-03" db="EMBL/GenBank/DDBJ databases">
        <title>Sapientia aquatica gen. nov., sp. nov., isolated from a crater lake.</title>
        <authorList>
            <person name="Felfoldi T."/>
            <person name="Szabo A."/>
            <person name="Toth E."/>
            <person name="Schumann P."/>
            <person name="Keki Z."/>
            <person name="Marialigeti K."/>
            <person name="Mathe I."/>
        </authorList>
    </citation>
    <scope>NUCLEOTIDE SEQUENCE [LARGE SCALE GENOMIC DNA]</scope>
    <source>
        <strain evidence="3 4">SA-152</strain>
    </source>
</reference>
<evidence type="ECO:0000313" key="3">
    <source>
        <dbReference type="EMBL" id="TDK68434.1"/>
    </source>
</evidence>
<evidence type="ECO:0000256" key="1">
    <source>
        <dbReference type="SAM" id="MobiDB-lite"/>
    </source>
</evidence>
<dbReference type="EMBL" id="SMYL01000001">
    <property type="protein sequence ID" value="TDK68434.1"/>
    <property type="molecule type" value="Genomic_DNA"/>
</dbReference>
<evidence type="ECO:0000259" key="2">
    <source>
        <dbReference type="PROSITE" id="PS51833"/>
    </source>
</evidence>
<organism evidence="3 4">
    <name type="scientific">Sapientia aquatica</name>
    <dbReference type="NCBI Taxonomy" id="1549640"/>
    <lineage>
        <taxon>Bacteria</taxon>
        <taxon>Pseudomonadati</taxon>
        <taxon>Pseudomonadota</taxon>
        <taxon>Betaproteobacteria</taxon>
        <taxon>Burkholderiales</taxon>
        <taxon>Oxalobacteraceae</taxon>
        <taxon>Sapientia</taxon>
    </lineage>
</organism>
<dbReference type="SUPFAM" id="SSF109604">
    <property type="entry name" value="HD-domain/PDEase-like"/>
    <property type="match status" value="1"/>
</dbReference>
<comment type="caution">
    <text evidence="3">The sequence shown here is derived from an EMBL/GenBank/DDBJ whole genome shotgun (WGS) entry which is preliminary data.</text>
</comment>
<dbReference type="OrthoDB" id="8770724at2"/>
<dbReference type="PANTHER" id="PTHR33525">
    <property type="match status" value="1"/>
</dbReference>
<dbReference type="Gene3D" id="1.10.3210.10">
    <property type="entry name" value="Hypothetical protein af1432"/>
    <property type="match status" value="1"/>
</dbReference>
<dbReference type="PANTHER" id="PTHR33525:SF4">
    <property type="entry name" value="CYCLIC DI-GMP PHOSPHODIESTERASE CDGJ"/>
    <property type="match status" value="1"/>
</dbReference>
<dbReference type="Proteomes" id="UP000294829">
    <property type="component" value="Unassembled WGS sequence"/>
</dbReference>
<sequence length="377" mass="41725">MQTLIAWIHHLFHTKAKPAQAKRADKSRLSIVKSHNSSTKNDASSKLATPKAPTPSPSNTYQGNLVDLPAHVDTYFFKWMVAQPTQSAIRSDSAQMAAIDQRLVEYLDTVAASESAGSSLIPRVPSVMLELLKRMHEENVSGSELSALIARDVVLVAAILNEVNSSFYQLSKRVTDLSQAIMLLGHNRLRMVLAKVSFTPIYSNRLGPYTQHRAEKIWEHSQKRALACYLLAKHQQVDPFMAFLAGLMADVGFMVALRVFDRGCDARFEGQLPNSSTFKNMLQKKSLILSARISAIWTMPEVVIKAIEGQGLDKLTRAKLPLAKVLNRANLLSKLCILIQAGKLNVDMDKMREILSEAEMDCLSVLVDGRATLASVV</sequence>
<proteinExistence type="predicted"/>
<feature type="region of interest" description="Disordered" evidence="1">
    <location>
        <begin position="19"/>
        <end position="62"/>
    </location>
</feature>
<feature type="domain" description="HDOD" evidence="2">
    <location>
        <begin position="121"/>
        <end position="313"/>
    </location>
</feature>
<dbReference type="Pfam" id="PF08668">
    <property type="entry name" value="HDOD"/>
    <property type="match status" value="1"/>
</dbReference>
<keyword evidence="4" id="KW-1185">Reference proteome</keyword>
<dbReference type="InterPro" id="IPR013976">
    <property type="entry name" value="HDOD"/>
</dbReference>
<gene>
    <name evidence="3" type="ORF">E2I14_02505</name>
</gene>
<dbReference type="RefSeq" id="WP_133325090.1">
    <property type="nucleotide sequence ID" value="NZ_SMYL01000001.1"/>
</dbReference>
<dbReference type="InterPro" id="IPR052340">
    <property type="entry name" value="RNase_Y/CdgJ"/>
</dbReference>
<feature type="compositionally biased region" description="Polar residues" evidence="1">
    <location>
        <begin position="33"/>
        <end position="47"/>
    </location>
</feature>
<evidence type="ECO:0000313" key="4">
    <source>
        <dbReference type="Proteomes" id="UP000294829"/>
    </source>
</evidence>
<name>A0A4R5W7K1_9BURK</name>
<dbReference type="PROSITE" id="PS51833">
    <property type="entry name" value="HDOD"/>
    <property type="match status" value="1"/>
</dbReference>
<accession>A0A4R5W7K1</accession>
<dbReference type="AlphaFoldDB" id="A0A4R5W7K1"/>
<protein>
    <submittedName>
        <fullName evidence="3">HDOD domain-containing protein</fullName>
    </submittedName>
</protein>